<keyword evidence="1" id="KW-0472">Membrane</keyword>
<reference evidence="2 3" key="1">
    <citation type="submission" date="2017-09" db="EMBL/GenBank/DDBJ databases">
        <title>FDA dAtabase for Regulatory Grade micrObial Sequences (FDA-ARGOS): Supporting development and validation of Infectious Disease Dx tests.</title>
        <authorList>
            <person name="Minogue T."/>
            <person name="Wolcott M."/>
            <person name="Wasieloski L."/>
            <person name="Aguilar W."/>
            <person name="Moore D."/>
            <person name="Tallon L.J."/>
            <person name="Sadzewicz L."/>
            <person name="Ott S."/>
            <person name="Zhao X."/>
            <person name="Nagaraj S."/>
            <person name="Vavikolanu K."/>
            <person name="Aluvathingal J."/>
            <person name="Nadendla S."/>
            <person name="Sichtig H."/>
        </authorList>
    </citation>
    <scope>NUCLEOTIDE SEQUENCE [LARGE SCALE GENOMIC DNA]</scope>
    <source>
        <strain evidence="2 3">FDAARGOS_396</strain>
    </source>
</reference>
<dbReference type="KEGG" id="edu:LIU_09145"/>
<sequence length="69" mass="8299">MLKAYHKFKKLHPYLDLIIYFFIASLIGILIEYMINGDFIGSGFYTALFLMIFYLIKLWLEQKDKNKKN</sequence>
<dbReference type="EMBL" id="PDEB01000004">
    <property type="protein sequence ID" value="PEH44903.1"/>
    <property type="molecule type" value="Genomic_DNA"/>
</dbReference>
<feature type="transmembrane region" description="Helical" evidence="1">
    <location>
        <begin position="12"/>
        <end position="33"/>
    </location>
</feature>
<feature type="transmembrane region" description="Helical" evidence="1">
    <location>
        <begin position="39"/>
        <end position="60"/>
    </location>
</feature>
<comment type="caution">
    <text evidence="2">The sequence shown here is derived from an EMBL/GenBank/DDBJ whole genome shotgun (WGS) entry which is preliminary data.</text>
</comment>
<gene>
    <name evidence="2" type="ORF">CRM96_07720</name>
</gene>
<keyword evidence="1" id="KW-0812">Transmembrane</keyword>
<organism evidence="2 3">
    <name type="scientific">Enterococcus durans</name>
    <dbReference type="NCBI Taxonomy" id="53345"/>
    <lineage>
        <taxon>Bacteria</taxon>
        <taxon>Bacillati</taxon>
        <taxon>Bacillota</taxon>
        <taxon>Bacilli</taxon>
        <taxon>Lactobacillales</taxon>
        <taxon>Enterococcaceae</taxon>
        <taxon>Enterococcus</taxon>
    </lineage>
</organism>
<name>A0A377L3J1_9ENTE</name>
<dbReference type="AlphaFoldDB" id="A0A377L3J1"/>
<evidence type="ECO:0000313" key="3">
    <source>
        <dbReference type="Proteomes" id="UP000220669"/>
    </source>
</evidence>
<dbReference type="RefSeq" id="WP_016176531.1">
    <property type="nucleotide sequence ID" value="NZ_CABGIQ010000027.1"/>
</dbReference>
<dbReference type="Proteomes" id="UP000220669">
    <property type="component" value="Unassembled WGS sequence"/>
</dbReference>
<keyword evidence="1" id="KW-1133">Transmembrane helix</keyword>
<dbReference type="OrthoDB" id="2193762at2"/>
<evidence type="ECO:0000313" key="2">
    <source>
        <dbReference type="EMBL" id="PEH44903.1"/>
    </source>
</evidence>
<protein>
    <submittedName>
        <fullName evidence="2">Uncharacterized protein</fullName>
    </submittedName>
</protein>
<proteinExistence type="predicted"/>
<evidence type="ECO:0000256" key="1">
    <source>
        <dbReference type="SAM" id="Phobius"/>
    </source>
</evidence>
<accession>A0A377L3J1</accession>